<evidence type="ECO:0000313" key="11">
    <source>
        <dbReference type="EMBL" id="OYQ49687.1"/>
    </source>
</evidence>
<keyword evidence="9" id="KW-0812">Transmembrane</keyword>
<keyword evidence="12" id="KW-1185">Reference proteome</keyword>
<dbReference type="OrthoDB" id="9767435at2"/>
<keyword evidence="9" id="KW-1133">Transmembrane helix</keyword>
<dbReference type="PANTHER" id="PTHR41523:SF8">
    <property type="entry name" value="ETHYLENE RESPONSE SENSOR PROTEIN"/>
    <property type="match status" value="1"/>
</dbReference>
<evidence type="ECO:0000313" key="12">
    <source>
        <dbReference type="Proteomes" id="UP000216605"/>
    </source>
</evidence>
<keyword evidence="3" id="KW-0597">Phosphoprotein</keyword>
<dbReference type="Gene3D" id="3.30.450.20">
    <property type="entry name" value="PAS domain"/>
    <property type="match status" value="1"/>
</dbReference>
<feature type="coiled-coil region" evidence="8">
    <location>
        <begin position="122"/>
        <end position="149"/>
    </location>
</feature>
<dbReference type="EMBL" id="NOXV01000035">
    <property type="protein sequence ID" value="OYQ49687.1"/>
    <property type="molecule type" value="Genomic_DNA"/>
</dbReference>
<dbReference type="Proteomes" id="UP000216605">
    <property type="component" value="Unassembled WGS sequence"/>
</dbReference>
<evidence type="ECO:0000256" key="4">
    <source>
        <dbReference type="ARBA" id="ARBA00022679"/>
    </source>
</evidence>
<comment type="catalytic activity">
    <reaction evidence="1">
        <text>ATP + protein L-histidine = ADP + protein N-phospho-L-histidine.</text>
        <dbReference type="EC" id="2.7.13.3"/>
    </reaction>
</comment>
<gene>
    <name evidence="11" type="ORF">CHU92_00295</name>
</gene>
<dbReference type="InterPro" id="IPR036890">
    <property type="entry name" value="HATPase_C_sf"/>
</dbReference>
<keyword evidence="4" id="KW-0808">Transferase</keyword>
<dbReference type="RefSeq" id="WP_094411453.1">
    <property type="nucleotide sequence ID" value="NZ_NOXV01000035.1"/>
</dbReference>
<evidence type="ECO:0000256" key="8">
    <source>
        <dbReference type="SAM" id="Coils"/>
    </source>
</evidence>
<accession>A0A256A7H9</accession>
<dbReference type="InterPro" id="IPR011495">
    <property type="entry name" value="Sig_transdc_His_kin_sub2_dim/P"/>
</dbReference>
<protein>
    <recommendedName>
        <fullName evidence="2">histidine kinase</fullName>
        <ecNumber evidence="2">2.7.13.3</ecNumber>
    </recommendedName>
</protein>
<dbReference type="GO" id="GO:0004673">
    <property type="term" value="F:protein histidine kinase activity"/>
    <property type="evidence" value="ECO:0007669"/>
    <property type="project" value="UniProtKB-EC"/>
</dbReference>
<organism evidence="11 12">
    <name type="scientific">Flavobacterium cyanobacteriorum</name>
    <dbReference type="NCBI Taxonomy" id="2022802"/>
    <lineage>
        <taxon>Bacteria</taxon>
        <taxon>Pseudomonadati</taxon>
        <taxon>Bacteroidota</taxon>
        <taxon>Flavobacteriia</taxon>
        <taxon>Flavobacteriales</taxon>
        <taxon>Flavobacteriaceae</taxon>
        <taxon>Flavobacterium</taxon>
    </lineage>
</organism>
<dbReference type="EC" id="2.7.13.3" evidence="2"/>
<reference evidence="11 12" key="1">
    <citation type="submission" date="2017-07" db="EMBL/GenBank/DDBJ databases">
        <title>Flavobacterium cyanobacteriorum sp. nov., isolated from cyanobacterial aggregates in a eutrophic lake.</title>
        <authorList>
            <person name="Cai H."/>
        </authorList>
    </citation>
    <scope>NUCLEOTIDE SEQUENCE [LARGE SCALE GENOMIC DNA]</scope>
    <source>
        <strain evidence="11 12">TH021</strain>
    </source>
</reference>
<name>A0A256A7H9_9FLAO</name>
<evidence type="ECO:0000256" key="2">
    <source>
        <dbReference type="ARBA" id="ARBA00012438"/>
    </source>
</evidence>
<evidence type="ECO:0000256" key="9">
    <source>
        <dbReference type="SAM" id="Phobius"/>
    </source>
</evidence>
<evidence type="ECO:0000259" key="10">
    <source>
        <dbReference type="Pfam" id="PF07568"/>
    </source>
</evidence>
<sequence>METIKFLKEKYTRTFEDLTILAECKKHLSKIRLKENNAEQAIKLLEEASIIEQEKIVFQKDIEVNRLTSSIDLAQKKAEVSELTEETLKKQLQIENERKKTFLLIASLIIALLIVFFLYRGYRNKKKNSEKLKKRNDIIEHQKNELEKNLLEKNLLIKEIHHRVKNNFQMVISLLYLQVNGDNVTDVNQFLEEATSRILSMALIHESLYNTENLNEINFNVYVEELIASMIAAYHNKQNTLSFDTHIPEYTFDIQKAIPLGLILNEMILNTVKHVQPQQPDTIINIRLSSPDNHEFILEYYDNGTVPANTKKRKGSFGSELISLLVQQINGKLEISYPGNIFYRITYYID</sequence>
<feature type="domain" description="Signal transduction histidine kinase subgroup 2 dimerisation and phosphoacceptor" evidence="10">
    <location>
        <begin position="159"/>
        <end position="234"/>
    </location>
</feature>
<evidence type="ECO:0000256" key="3">
    <source>
        <dbReference type="ARBA" id="ARBA00022553"/>
    </source>
</evidence>
<feature type="transmembrane region" description="Helical" evidence="9">
    <location>
        <begin position="102"/>
        <end position="122"/>
    </location>
</feature>
<keyword evidence="6" id="KW-0418">Kinase</keyword>
<dbReference type="AlphaFoldDB" id="A0A256A7H9"/>
<evidence type="ECO:0000256" key="6">
    <source>
        <dbReference type="ARBA" id="ARBA00022777"/>
    </source>
</evidence>
<proteinExistence type="predicted"/>
<dbReference type="SUPFAM" id="SSF55874">
    <property type="entry name" value="ATPase domain of HSP90 chaperone/DNA topoisomerase II/histidine kinase"/>
    <property type="match status" value="1"/>
</dbReference>
<keyword evidence="5" id="KW-0547">Nucleotide-binding</keyword>
<dbReference type="Gene3D" id="3.30.565.10">
    <property type="entry name" value="Histidine kinase-like ATPase, C-terminal domain"/>
    <property type="match status" value="1"/>
</dbReference>
<evidence type="ECO:0000256" key="5">
    <source>
        <dbReference type="ARBA" id="ARBA00022741"/>
    </source>
</evidence>
<dbReference type="Pfam" id="PF07568">
    <property type="entry name" value="HisKA_2"/>
    <property type="match status" value="1"/>
</dbReference>
<keyword evidence="7" id="KW-0067">ATP-binding</keyword>
<keyword evidence="9" id="KW-0472">Membrane</keyword>
<dbReference type="PANTHER" id="PTHR41523">
    <property type="entry name" value="TWO-COMPONENT SYSTEM SENSOR PROTEIN"/>
    <property type="match status" value="1"/>
</dbReference>
<keyword evidence="8" id="KW-0175">Coiled coil</keyword>
<evidence type="ECO:0000256" key="1">
    <source>
        <dbReference type="ARBA" id="ARBA00000085"/>
    </source>
</evidence>
<dbReference type="GO" id="GO:0005524">
    <property type="term" value="F:ATP binding"/>
    <property type="evidence" value="ECO:0007669"/>
    <property type="project" value="UniProtKB-KW"/>
</dbReference>
<evidence type="ECO:0000256" key="7">
    <source>
        <dbReference type="ARBA" id="ARBA00022840"/>
    </source>
</evidence>
<comment type="caution">
    <text evidence="11">The sequence shown here is derived from an EMBL/GenBank/DDBJ whole genome shotgun (WGS) entry which is preliminary data.</text>
</comment>